<dbReference type="EMBL" id="AVBC01000014">
    <property type="protein sequence ID" value="ERL52752.1"/>
    <property type="molecule type" value="Genomic_DNA"/>
</dbReference>
<accession>W1NB14</accession>
<feature type="domain" description="HTH lacI-type" evidence="5">
    <location>
        <begin position="22"/>
        <end position="76"/>
    </location>
</feature>
<protein>
    <recommendedName>
        <fullName evidence="5">HTH lacI-type domain-containing protein</fullName>
    </recommendedName>
</protein>
<dbReference type="PANTHER" id="PTHR30146:SF33">
    <property type="entry name" value="TRANSCRIPTIONAL REGULATOR"/>
    <property type="match status" value="1"/>
</dbReference>
<evidence type="ECO:0000256" key="1">
    <source>
        <dbReference type="ARBA" id="ARBA00023015"/>
    </source>
</evidence>
<keyword evidence="7" id="KW-1185">Reference proteome</keyword>
<name>W1NB14_9GAMM</name>
<feature type="region of interest" description="Disordered" evidence="4">
    <location>
        <begin position="1"/>
        <end position="20"/>
    </location>
</feature>
<evidence type="ECO:0000256" key="4">
    <source>
        <dbReference type="SAM" id="MobiDB-lite"/>
    </source>
</evidence>
<dbReference type="InterPro" id="IPR010982">
    <property type="entry name" value="Lambda_DNA-bd_dom_sf"/>
</dbReference>
<reference evidence="6 7" key="1">
    <citation type="submission" date="2013-08" db="EMBL/GenBank/DDBJ databases">
        <title>draft genome of Halomonas huanghegensis, strain BJGMM-B45T.</title>
        <authorList>
            <person name="Miao C."/>
            <person name="Wan Y."/>
            <person name="Jin W."/>
        </authorList>
    </citation>
    <scope>NUCLEOTIDE SEQUENCE [LARGE SCALE GENOMIC DNA]</scope>
    <source>
        <strain evidence="6 7">BJGMM-B45</strain>
    </source>
</reference>
<evidence type="ECO:0000256" key="2">
    <source>
        <dbReference type="ARBA" id="ARBA00023125"/>
    </source>
</evidence>
<dbReference type="KEGG" id="hhu:AR456_10815"/>
<sequence length="350" mass="38070">MDNRSTGGEPRGRKRHRDKGRVTLSDVAREAGVAPITVSRALNTPQRVSKQVKARVDAAVEALGYVPNLIAGGLASAGTRVIPVIVPSLSILTFIEVVHGIQQTLESAGYQMLLASTDFDLDREAQLVNTVLGYSPSGVILTGLRHRPAVIERLREWGRPVVEIMEHGDDCIDMSVGVDGHTLGRSMADYLAGRGYQRMLFAGSNMERDYRARQRWQGFRDRLTELGLEAGLLLEYEQPASYRIGVEALDAALKMPEPPDAIHFSNDILATGALLEAQRRGVRIPEQIAVTGYLGLELGEFLNPSLTTLSVARMQMGVEAASMLLARLAGETPTQSRRNIGFNLIEGGSA</sequence>
<keyword evidence="2" id="KW-0238">DNA-binding</keyword>
<dbReference type="InterPro" id="IPR000843">
    <property type="entry name" value="HTH_LacI"/>
</dbReference>
<dbReference type="Gene3D" id="3.40.50.2300">
    <property type="match status" value="2"/>
</dbReference>
<dbReference type="Gene3D" id="1.10.260.40">
    <property type="entry name" value="lambda repressor-like DNA-binding domains"/>
    <property type="match status" value="1"/>
</dbReference>
<dbReference type="SUPFAM" id="SSF53822">
    <property type="entry name" value="Periplasmic binding protein-like I"/>
    <property type="match status" value="1"/>
</dbReference>
<evidence type="ECO:0000256" key="3">
    <source>
        <dbReference type="ARBA" id="ARBA00023163"/>
    </source>
</evidence>
<comment type="caution">
    <text evidence="6">The sequence shown here is derived from an EMBL/GenBank/DDBJ whole genome shotgun (WGS) entry which is preliminary data.</text>
</comment>
<dbReference type="SUPFAM" id="SSF47413">
    <property type="entry name" value="lambda repressor-like DNA-binding domains"/>
    <property type="match status" value="1"/>
</dbReference>
<dbReference type="eggNOG" id="COG1609">
    <property type="taxonomic scope" value="Bacteria"/>
</dbReference>
<keyword evidence="1" id="KW-0805">Transcription regulation</keyword>
<dbReference type="CDD" id="cd01575">
    <property type="entry name" value="PBP1_GntR"/>
    <property type="match status" value="1"/>
</dbReference>
<dbReference type="InterPro" id="IPR028082">
    <property type="entry name" value="Peripla_BP_I"/>
</dbReference>
<keyword evidence="3" id="KW-0804">Transcription</keyword>
<dbReference type="PANTHER" id="PTHR30146">
    <property type="entry name" value="LACI-RELATED TRANSCRIPTIONAL REPRESSOR"/>
    <property type="match status" value="1"/>
</dbReference>
<dbReference type="GO" id="GO:0000976">
    <property type="term" value="F:transcription cis-regulatory region binding"/>
    <property type="evidence" value="ECO:0007669"/>
    <property type="project" value="TreeGrafter"/>
</dbReference>
<dbReference type="AlphaFoldDB" id="W1NB14"/>
<dbReference type="PROSITE" id="PS50932">
    <property type="entry name" value="HTH_LACI_2"/>
    <property type="match status" value="1"/>
</dbReference>
<evidence type="ECO:0000313" key="7">
    <source>
        <dbReference type="Proteomes" id="UP000019113"/>
    </source>
</evidence>
<organism evidence="6 7">
    <name type="scientific">Halomonas huangheensis</name>
    <dbReference type="NCBI Taxonomy" id="1178482"/>
    <lineage>
        <taxon>Bacteria</taxon>
        <taxon>Pseudomonadati</taxon>
        <taxon>Pseudomonadota</taxon>
        <taxon>Gammaproteobacteria</taxon>
        <taxon>Oceanospirillales</taxon>
        <taxon>Halomonadaceae</taxon>
        <taxon>Halomonas</taxon>
    </lineage>
</organism>
<dbReference type="RefSeq" id="WP_021817377.1">
    <property type="nucleotide sequence ID" value="NZ_AVBC01000014.1"/>
</dbReference>
<dbReference type="GO" id="GO:0003700">
    <property type="term" value="F:DNA-binding transcription factor activity"/>
    <property type="evidence" value="ECO:0007669"/>
    <property type="project" value="TreeGrafter"/>
</dbReference>
<dbReference type="CDD" id="cd01392">
    <property type="entry name" value="HTH_LacI"/>
    <property type="match status" value="1"/>
</dbReference>
<proteinExistence type="predicted"/>
<dbReference type="OrthoDB" id="5681588at2"/>
<dbReference type="Pfam" id="PF13377">
    <property type="entry name" value="Peripla_BP_3"/>
    <property type="match status" value="1"/>
</dbReference>
<dbReference type="Pfam" id="PF00356">
    <property type="entry name" value="LacI"/>
    <property type="match status" value="1"/>
</dbReference>
<evidence type="ECO:0000313" key="6">
    <source>
        <dbReference type="EMBL" id="ERL52752.1"/>
    </source>
</evidence>
<evidence type="ECO:0000259" key="5">
    <source>
        <dbReference type="PROSITE" id="PS50932"/>
    </source>
</evidence>
<dbReference type="Proteomes" id="UP000019113">
    <property type="component" value="Unassembled WGS sequence"/>
</dbReference>
<dbReference type="STRING" id="1178482.AR456_10815"/>
<dbReference type="SMART" id="SM00354">
    <property type="entry name" value="HTH_LACI"/>
    <property type="match status" value="1"/>
</dbReference>
<dbReference type="PATRIC" id="fig|1178482.3.peg.429"/>
<dbReference type="InterPro" id="IPR046335">
    <property type="entry name" value="LacI/GalR-like_sensor"/>
</dbReference>
<gene>
    <name evidence="6" type="ORF">BJB45_15850</name>
</gene>